<reference evidence="1" key="1">
    <citation type="submission" date="2018-02" db="EMBL/GenBank/DDBJ databases">
        <title>Rhizophora mucronata_Transcriptome.</title>
        <authorList>
            <person name="Meera S.P."/>
            <person name="Sreeshan A."/>
            <person name="Augustine A."/>
        </authorList>
    </citation>
    <scope>NUCLEOTIDE SEQUENCE</scope>
    <source>
        <tissue evidence="1">Leaf</tissue>
    </source>
</reference>
<name>A0A2P2KPX3_RHIMU</name>
<protein>
    <submittedName>
        <fullName evidence="1">Phosphoglycerate mutase-like protein 1</fullName>
    </submittedName>
</protein>
<proteinExistence type="predicted"/>
<sequence length="59" mass="6997">MLVQIINLLPAQWGKVCIEELFRQIIIVVFFSFYIMDPLCMPHQVDSFTPLQRIQTESR</sequence>
<evidence type="ECO:0000313" key="1">
    <source>
        <dbReference type="EMBL" id="MBX07771.1"/>
    </source>
</evidence>
<organism evidence="1">
    <name type="scientific">Rhizophora mucronata</name>
    <name type="common">Asiatic mangrove</name>
    <dbReference type="NCBI Taxonomy" id="61149"/>
    <lineage>
        <taxon>Eukaryota</taxon>
        <taxon>Viridiplantae</taxon>
        <taxon>Streptophyta</taxon>
        <taxon>Embryophyta</taxon>
        <taxon>Tracheophyta</taxon>
        <taxon>Spermatophyta</taxon>
        <taxon>Magnoliopsida</taxon>
        <taxon>eudicotyledons</taxon>
        <taxon>Gunneridae</taxon>
        <taxon>Pentapetalae</taxon>
        <taxon>rosids</taxon>
        <taxon>fabids</taxon>
        <taxon>Malpighiales</taxon>
        <taxon>Rhizophoraceae</taxon>
        <taxon>Rhizophora</taxon>
    </lineage>
</organism>
<dbReference type="EMBL" id="GGEC01027287">
    <property type="protein sequence ID" value="MBX07771.1"/>
    <property type="molecule type" value="Transcribed_RNA"/>
</dbReference>
<dbReference type="AlphaFoldDB" id="A0A2P2KPX3"/>
<accession>A0A2P2KPX3</accession>